<proteinExistence type="predicted"/>
<organism evidence="2 3">
    <name type="scientific">Escherichia coli</name>
    <dbReference type="NCBI Taxonomy" id="562"/>
    <lineage>
        <taxon>Bacteria</taxon>
        <taxon>Pseudomonadati</taxon>
        <taxon>Pseudomonadota</taxon>
        <taxon>Gammaproteobacteria</taxon>
        <taxon>Enterobacterales</taxon>
        <taxon>Enterobacteriaceae</taxon>
        <taxon>Escherichia</taxon>
    </lineage>
</organism>
<dbReference type="AlphaFoldDB" id="A0A444QZP7"/>
<feature type="non-terminal residue" evidence="2">
    <location>
        <position position="179"/>
    </location>
</feature>
<dbReference type="InterPro" id="IPR024590">
    <property type="entry name" value="HrpA_C"/>
</dbReference>
<comment type="caution">
    <text evidence="2">The sequence shown here is derived from an EMBL/GenBank/DDBJ whole genome shotgun (WGS) entry which is preliminary data.</text>
</comment>
<evidence type="ECO:0000313" key="2">
    <source>
        <dbReference type="EMBL" id="RXC69259.1"/>
    </source>
</evidence>
<protein>
    <submittedName>
        <fullName evidence="2">DUF3418 domain-containing protein</fullName>
    </submittedName>
</protein>
<feature type="domain" description="RNA helicase HrpA C-terminal" evidence="1">
    <location>
        <begin position="2"/>
        <end position="178"/>
    </location>
</feature>
<name>A0A444QZP7_ECOLX</name>
<evidence type="ECO:0000259" key="1">
    <source>
        <dbReference type="Pfam" id="PF11898"/>
    </source>
</evidence>
<dbReference type="Pfam" id="PF11898">
    <property type="entry name" value="DUF3418"/>
    <property type="match status" value="1"/>
</dbReference>
<evidence type="ECO:0000313" key="3">
    <source>
        <dbReference type="Proteomes" id="UP000288730"/>
    </source>
</evidence>
<accession>A0A444QZP7</accession>
<sequence length="179" mass="20645">VSRETPDLLNFEKSMLIKEGAEKISKLDYPNFWHQGNLKLRLSYQFEPGADADGVTVHIPLPLLNQVEESGFEWQIPGLRRELIIALIKSLPKPVRRNFVPAPNFAEAFLGRVTPLELPLLDSLERELRRMTGVTVDREDWHWDQVPDHLKITFRVVDDKNKKLKEGRSLQDLKDALKG</sequence>
<dbReference type="EMBL" id="SCJN01001583">
    <property type="protein sequence ID" value="RXC69259.1"/>
    <property type="molecule type" value="Genomic_DNA"/>
</dbReference>
<gene>
    <name evidence="2" type="ORF">EPS76_36370</name>
</gene>
<reference evidence="2 3" key="1">
    <citation type="submission" date="2019-01" db="EMBL/GenBank/DDBJ databases">
        <title>Genomic analysis of febrile catheter-associated UTI E. coli isolates.</title>
        <authorList>
            <person name="Potter R."/>
            <person name="Zou Z."/>
            <person name="Henderson J."/>
            <person name="Dantas G."/>
        </authorList>
    </citation>
    <scope>NUCLEOTIDE SEQUENCE [LARGE SCALE GENOMIC DNA]</scope>
    <source>
        <strain evidence="2 3">29_CAASB</strain>
    </source>
</reference>
<dbReference type="Proteomes" id="UP000288730">
    <property type="component" value="Unassembled WGS sequence"/>
</dbReference>
<feature type="non-terminal residue" evidence="2">
    <location>
        <position position="1"/>
    </location>
</feature>